<sequence length="39" mass="4748">MQLKKHLWYLVLSSDYYKNQSVSHPHDQKTGYNKYFADN</sequence>
<dbReference type="AlphaFoldDB" id="A0A0E9PZL5"/>
<evidence type="ECO:0000313" key="1">
    <source>
        <dbReference type="EMBL" id="JAH09520.1"/>
    </source>
</evidence>
<proteinExistence type="predicted"/>
<reference evidence="1" key="1">
    <citation type="submission" date="2014-11" db="EMBL/GenBank/DDBJ databases">
        <authorList>
            <person name="Amaro Gonzalez C."/>
        </authorList>
    </citation>
    <scope>NUCLEOTIDE SEQUENCE</scope>
</reference>
<dbReference type="EMBL" id="GBXM01099057">
    <property type="protein sequence ID" value="JAH09520.1"/>
    <property type="molecule type" value="Transcribed_RNA"/>
</dbReference>
<accession>A0A0E9PZL5</accession>
<reference evidence="1" key="2">
    <citation type="journal article" date="2015" name="Fish Shellfish Immunol.">
        <title>Early steps in the European eel (Anguilla anguilla)-Vibrio vulnificus interaction in the gills: Role of the RtxA13 toxin.</title>
        <authorList>
            <person name="Callol A."/>
            <person name="Pajuelo D."/>
            <person name="Ebbesson L."/>
            <person name="Teles M."/>
            <person name="MacKenzie S."/>
            <person name="Amaro C."/>
        </authorList>
    </citation>
    <scope>NUCLEOTIDE SEQUENCE</scope>
</reference>
<name>A0A0E9PZL5_ANGAN</name>
<organism evidence="1">
    <name type="scientific">Anguilla anguilla</name>
    <name type="common">European freshwater eel</name>
    <name type="synonym">Muraena anguilla</name>
    <dbReference type="NCBI Taxonomy" id="7936"/>
    <lineage>
        <taxon>Eukaryota</taxon>
        <taxon>Metazoa</taxon>
        <taxon>Chordata</taxon>
        <taxon>Craniata</taxon>
        <taxon>Vertebrata</taxon>
        <taxon>Euteleostomi</taxon>
        <taxon>Actinopterygii</taxon>
        <taxon>Neopterygii</taxon>
        <taxon>Teleostei</taxon>
        <taxon>Anguilliformes</taxon>
        <taxon>Anguillidae</taxon>
        <taxon>Anguilla</taxon>
    </lineage>
</organism>
<protein>
    <submittedName>
        <fullName evidence="1">Uncharacterized protein</fullName>
    </submittedName>
</protein>